<reference evidence="1 2" key="1">
    <citation type="submission" date="2018-11" db="EMBL/GenBank/DDBJ databases">
        <authorList>
            <consortium name="Pathogen Informatics"/>
        </authorList>
    </citation>
    <scope>NUCLEOTIDE SEQUENCE [LARGE SCALE GENOMIC DNA]</scope>
    <source>
        <strain>Denwood</strain>
        <strain evidence="2">Zambia</strain>
    </source>
</reference>
<evidence type="ECO:0000313" key="1">
    <source>
        <dbReference type="EMBL" id="VDP82493.1"/>
    </source>
</evidence>
<organism evidence="1 2">
    <name type="scientific">Schistosoma mattheei</name>
    <dbReference type="NCBI Taxonomy" id="31246"/>
    <lineage>
        <taxon>Eukaryota</taxon>
        <taxon>Metazoa</taxon>
        <taxon>Spiralia</taxon>
        <taxon>Lophotrochozoa</taxon>
        <taxon>Platyhelminthes</taxon>
        <taxon>Trematoda</taxon>
        <taxon>Digenea</taxon>
        <taxon>Strigeidida</taxon>
        <taxon>Schistosomatoidea</taxon>
        <taxon>Schistosomatidae</taxon>
        <taxon>Schistosoma</taxon>
    </lineage>
</organism>
<gene>
    <name evidence="1" type="ORF">SMTD_LOCUS20445</name>
</gene>
<proteinExistence type="predicted"/>
<dbReference type="EMBL" id="UZAL01044455">
    <property type="protein sequence ID" value="VDP82493.1"/>
    <property type="molecule type" value="Genomic_DNA"/>
</dbReference>
<sequence>MKALLSSLILSIKFPNFPMIMPAVLSGTKILTPVGVIIAIF</sequence>
<protein>
    <submittedName>
        <fullName evidence="1">Uncharacterized protein</fullName>
    </submittedName>
</protein>
<accession>A0A183Q1F9</accession>
<keyword evidence="2" id="KW-1185">Reference proteome</keyword>
<name>A0A183Q1F9_9TREM</name>
<dbReference type="AlphaFoldDB" id="A0A183Q1F9"/>
<evidence type="ECO:0000313" key="2">
    <source>
        <dbReference type="Proteomes" id="UP000269396"/>
    </source>
</evidence>
<dbReference type="Proteomes" id="UP000269396">
    <property type="component" value="Unassembled WGS sequence"/>
</dbReference>